<dbReference type="AlphaFoldDB" id="A0AAC8YCC2"/>
<dbReference type="RefSeq" id="WP_062818767.1">
    <property type="nucleotide sequence ID" value="NZ_CP014352.1"/>
</dbReference>
<organism evidence="2 4">
    <name type="scientific">Acidipropionibacterium acidipropionici</name>
    <dbReference type="NCBI Taxonomy" id="1748"/>
    <lineage>
        <taxon>Bacteria</taxon>
        <taxon>Bacillati</taxon>
        <taxon>Actinomycetota</taxon>
        <taxon>Actinomycetes</taxon>
        <taxon>Propionibacteriales</taxon>
        <taxon>Propionibacteriaceae</taxon>
        <taxon>Acidipropionibacterium</taxon>
    </lineage>
</organism>
<name>A0AAC8YCC2_9ACTN</name>
<evidence type="ECO:0000259" key="1">
    <source>
        <dbReference type="PROSITE" id="PS51819"/>
    </source>
</evidence>
<dbReference type="PANTHER" id="PTHR36503:SF3">
    <property type="entry name" value="BLR0126 PROTEIN"/>
    <property type="match status" value="1"/>
</dbReference>
<accession>A0AAC8YCC2</accession>
<evidence type="ECO:0000313" key="5">
    <source>
        <dbReference type="Proteomes" id="UP000178666"/>
    </source>
</evidence>
<dbReference type="Pfam" id="PF00903">
    <property type="entry name" value="Glyoxalase"/>
    <property type="match status" value="1"/>
</dbReference>
<sequence>MNITQTAISLNVADIDASASFAKTHFGYEEAMASDGFVSLQHATAGPNLIFLATGLPTFKPSEIAGPAGQGLLLVFVVEDLDEQFKRIEKAGASVVTPPATEPWGERYCQFADPNGLIWQLVQWVN</sequence>
<dbReference type="Gene3D" id="3.10.180.10">
    <property type="entry name" value="2,3-Dihydroxybiphenyl 1,2-Dioxygenase, domain 1"/>
    <property type="match status" value="1"/>
</dbReference>
<gene>
    <name evidence="3" type="ORF">A8L58_01905</name>
    <name evidence="2" type="ORF">AXH35_00435</name>
</gene>
<dbReference type="EMBL" id="CP015970">
    <property type="protein sequence ID" value="AOZ45674.1"/>
    <property type="molecule type" value="Genomic_DNA"/>
</dbReference>
<dbReference type="SUPFAM" id="SSF54593">
    <property type="entry name" value="Glyoxalase/Bleomycin resistance protein/Dihydroxybiphenyl dioxygenase"/>
    <property type="match status" value="1"/>
</dbReference>
<feature type="domain" description="VOC" evidence="1">
    <location>
        <begin position="2"/>
        <end position="124"/>
    </location>
</feature>
<dbReference type="PROSITE" id="PS51819">
    <property type="entry name" value="VOC"/>
    <property type="match status" value="1"/>
</dbReference>
<dbReference type="InterPro" id="IPR037523">
    <property type="entry name" value="VOC_core"/>
</dbReference>
<reference evidence="2 4" key="2">
    <citation type="submission" date="2016-02" db="EMBL/GenBank/DDBJ databases">
        <title>Complete Genome Sequence of Propionibacterium acidipropionici ATCC 55737.</title>
        <authorList>
            <person name="Luna Flores C.H."/>
            <person name="Nielsen L.K."/>
            <person name="Marcellin E."/>
        </authorList>
    </citation>
    <scope>NUCLEOTIDE SEQUENCE [LARGE SCALE GENOMIC DNA]</scope>
    <source>
        <strain evidence="2 4">ATCC 55737</strain>
    </source>
</reference>
<keyword evidence="5" id="KW-1185">Reference proteome</keyword>
<dbReference type="InterPro" id="IPR004360">
    <property type="entry name" value="Glyas_Fos-R_dOase_dom"/>
</dbReference>
<evidence type="ECO:0000313" key="2">
    <source>
        <dbReference type="EMBL" id="AMS04178.1"/>
    </source>
</evidence>
<reference evidence="3 5" key="1">
    <citation type="journal article" date="2016" name="Plant Dis.">
        <title>Improved production of propionic acid using genome shuffling.</title>
        <authorList>
            <person name="Luna-Flores C.H."/>
            <person name="Palfreyman R.W."/>
            <person name="Kromer J.O."/>
            <person name="Nielsen L.K."/>
            <person name="Marcellin E."/>
        </authorList>
    </citation>
    <scope>NUCLEOTIDE SEQUENCE [LARGE SCALE GENOMIC DNA]</scope>
    <source>
        <strain evidence="3 5">F3E8</strain>
    </source>
</reference>
<dbReference type="EMBL" id="CP014352">
    <property type="protein sequence ID" value="AMS04178.1"/>
    <property type="molecule type" value="Genomic_DNA"/>
</dbReference>
<dbReference type="Proteomes" id="UP000075221">
    <property type="component" value="Chromosome"/>
</dbReference>
<evidence type="ECO:0000313" key="3">
    <source>
        <dbReference type="EMBL" id="AOZ45674.1"/>
    </source>
</evidence>
<dbReference type="PANTHER" id="PTHR36503">
    <property type="entry name" value="BLR2520 PROTEIN"/>
    <property type="match status" value="1"/>
</dbReference>
<dbReference type="Proteomes" id="UP000178666">
    <property type="component" value="Chromosome"/>
</dbReference>
<proteinExistence type="predicted"/>
<dbReference type="InterPro" id="IPR029068">
    <property type="entry name" value="Glyas_Bleomycin-R_OHBP_Dase"/>
</dbReference>
<evidence type="ECO:0000313" key="4">
    <source>
        <dbReference type="Proteomes" id="UP000075221"/>
    </source>
</evidence>
<protein>
    <submittedName>
        <fullName evidence="2">Glyoxalase</fullName>
    </submittedName>
</protein>